<evidence type="ECO:0000313" key="3">
    <source>
        <dbReference type="Proteomes" id="UP000276133"/>
    </source>
</evidence>
<sequence>QNSTRECAKIKRIVSSRSSSTSMMNDDAPYISSNTDKYNINNILIPSELISNQKISCMPAHKISTPGWRIVELEPLCDGPKPDEELDDTSILDRHKIIEMKEKINFSNIKNSLDTPLKDSESTLPSNGSNRNLEWPVRNFPLSDQDYKAMIDER</sequence>
<dbReference type="InterPro" id="IPR026180">
    <property type="entry name" value="NSL1"/>
</dbReference>
<dbReference type="AlphaFoldDB" id="A0A3M7P542"/>
<keyword evidence="3" id="KW-1185">Reference proteome</keyword>
<dbReference type="EMBL" id="REGN01013343">
    <property type="protein sequence ID" value="RMZ94049.1"/>
    <property type="molecule type" value="Genomic_DNA"/>
</dbReference>
<gene>
    <name evidence="2" type="ORF">BpHYR1_028064</name>
</gene>
<dbReference type="GO" id="GO:0035035">
    <property type="term" value="F:histone acetyltransferase binding"/>
    <property type="evidence" value="ECO:0007669"/>
    <property type="project" value="TreeGrafter"/>
</dbReference>
<evidence type="ECO:0000256" key="1">
    <source>
        <dbReference type="SAM" id="MobiDB-lite"/>
    </source>
</evidence>
<dbReference type="OrthoDB" id="6022640at2759"/>
<organism evidence="2 3">
    <name type="scientific">Brachionus plicatilis</name>
    <name type="common">Marine rotifer</name>
    <name type="synonym">Brachionus muelleri</name>
    <dbReference type="NCBI Taxonomy" id="10195"/>
    <lineage>
        <taxon>Eukaryota</taxon>
        <taxon>Metazoa</taxon>
        <taxon>Spiralia</taxon>
        <taxon>Gnathifera</taxon>
        <taxon>Rotifera</taxon>
        <taxon>Eurotatoria</taxon>
        <taxon>Monogononta</taxon>
        <taxon>Pseudotrocha</taxon>
        <taxon>Ploima</taxon>
        <taxon>Brachionidae</taxon>
        <taxon>Brachionus</taxon>
    </lineage>
</organism>
<dbReference type="PANTHER" id="PTHR22443">
    <property type="entry name" value="NON-SPECIFIC LETHAL 1, ISOFORM M"/>
    <property type="match status" value="1"/>
</dbReference>
<reference evidence="2 3" key="1">
    <citation type="journal article" date="2018" name="Sci. Rep.">
        <title>Genomic signatures of local adaptation to the degree of environmental predictability in rotifers.</title>
        <authorList>
            <person name="Franch-Gras L."/>
            <person name="Hahn C."/>
            <person name="Garcia-Roger E.M."/>
            <person name="Carmona M.J."/>
            <person name="Serra M."/>
            <person name="Gomez A."/>
        </authorList>
    </citation>
    <scope>NUCLEOTIDE SEQUENCE [LARGE SCALE GENOMIC DNA]</scope>
    <source>
        <strain evidence="2">HYR1</strain>
    </source>
</reference>
<dbReference type="Proteomes" id="UP000276133">
    <property type="component" value="Unassembled WGS sequence"/>
</dbReference>
<protein>
    <submittedName>
        <fullName evidence="2">KAT8 regulatory NSL complex subunit 1 isoform X3</fullName>
    </submittedName>
</protein>
<feature type="non-terminal residue" evidence="2">
    <location>
        <position position="1"/>
    </location>
</feature>
<proteinExistence type="predicted"/>
<feature type="region of interest" description="Disordered" evidence="1">
    <location>
        <begin position="111"/>
        <end position="130"/>
    </location>
</feature>
<dbReference type="GO" id="GO:0044545">
    <property type="term" value="C:NSL complex"/>
    <property type="evidence" value="ECO:0007669"/>
    <property type="project" value="TreeGrafter"/>
</dbReference>
<evidence type="ECO:0000313" key="2">
    <source>
        <dbReference type="EMBL" id="RMZ94049.1"/>
    </source>
</evidence>
<comment type="caution">
    <text evidence="2">The sequence shown here is derived from an EMBL/GenBank/DDBJ whole genome shotgun (WGS) entry which is preliminary data.</text>
</comment>
<name>A0A3M7P542_BRAPC</name>
<accession>A0A3M7P542</accession>
<dbReference type="PANTHER" id="PTHR22443:SF18">
    <property type="entry name" value="NON-SPECIFIC LETHAL 1, ISOFORM M"/>
    <property type="match status" value="1"/>
</dbReference>